<sequence>MDDPDQDDDEIARRGAVTDLFTSANPLPPTGATRQARSRSGNVRDRKAAKRRKRQKRLRTFVVLVVALAVVGAAGYVVSRQASSLFGFVNPLDAKDFPGPGAEQVEVEIAEGSTGNDMGQALYDAGVVASVEAFVQAFEANPNAPLIQSGVHVMLTEMKASDAVALLVKNEKVELKLTIPEGYTAAQVVARAVEVTGLPRADFDAALADPASFGLPAEAGGQVEGWLLPSTYFVTPSDTAASLLAQMVQGTVQELTERQVPQDQWQVVLIKASLVEREAKFAPDRPKMARAIENRLDRNMLLQVDAAVAYGAGKPGTELTSDDLANADNPYNTYKHTGLPPGPIASPGVASVDAVLNPEPGDWLFWVAVNLDTGETKFAVTNAEHEKNKAELDAWLAANGG</sequence>
<dbReference type="EC" id="4.2.2.29" evidence="7"/>
<gene>
    <name evidence="7 9" type="primary">mltG</name>
    <name evidence="9" type="ORF">L1785_12665</name>
</gene>
<keyword evidence="1 7" id="KW-1003">Cell membrane</keyword>
<comment type="catalytic activity">
    <reaction evidence="7">
        <text>a peptidoglycan chain = a peptidoglycan chain with N-acetyl-1,6-anhydromuramyl-[peptide] at the reducing end + a peptidoglycan chain with N-acetylglucosamine at the non-reducing end.</text>
        <dbReference type="EC" id="4.2.2.29"/>
    </reaction>
</comment>
<dbReference type="InterPro" id="IPR003770">
    <property type="entry name" value="MLTG-like"/>
</dbReference>
<proteinExistence type="inferred from homology"/>
<evidence type="ECO:0000256" key="4">
    <source>
        <dbReference type="ARBA" id="ARBA00023136"/>
    </source>
</evidence>
<dbReference type="RefSeq" id="WP_236089636.1">
    <property type="nucleotide sequence ID" value="NZ_JAKGSG010000035.1"/>
</dbReference>
<dbReference type="CDD" id="cd08010">
    <property type="entry name" value="MltG_like"/>
    <property type="match status" value="1"/>
</dbReference>
<evidence type="ECO:0000256" key="1">
    <source>
        <dbReference type="ARBA" id="ARBA00022475"/>
    </source>
</evidence>
<evidence type="ECO:0000256" key="6">
    <source>
        <dbReference type="ARBA" id="ARBA00023316"/>
    </source>
</evidence>
<accession>A0AA41QFG8</accession>
<dbReference type="PANTHER" id="PTHR30518:SF2">
    <property type="entry name" value="ENDOLYTIC MUREIN TRANSGLYCOSYLASE"/>
    <property type="match status" value="1"/>
</dbReference>
<dbReference type="GO" id="GO:0071555">
    <property type="term" value="P:cell wall organization"/>
    <property type="evidence" value="ECO:0007669"/>
    <property type="project" value="UniProtKB-KW"/>
</dbReference>
<dbReference type="Pfam" id="PF02618">
    <property type="entry name" value="YceG"/>
    <property type="match status" value="1"/>
</dbReference>
<keyword evidence="3 7" id="KW-1133">Transmembrane helix</keyword>
<keyword evidence="5 7" id="KW-0456">Lyase</keyword>
<keyword evidence="2 7" id="KW-0812">Transmembrane</keyword>
<keyword evidence="10" id="KW-1185">Reference proteome</keyword>
<evidence type="ECO:0000313" key="9">
    <source>
        <dbReference type="EMBL" id="MCF4121835.1"/>
    </source>
</evidence>
<feature type="site" description="Important for catalytic activity" evidence="7">
    <location>
        <position position="278"/>
    </location>
</feature>
<organism evidence="9 10">
    <name type="scientific">Antribacter soli</name>
    <dbReference type="NCBI Taxonomy" id="2910976"/>
    <lineage>
        <taxon>Bacteria</taxon>
        <taxon>Bacillati</taxon>
        <taxon>Actinomycetota</taxon>
        <taxon>Actinomycetes</taxon>
        <taxon>Micrococcales</taxon>
        <taxon>Promicromonosporaceae</taxon>
        <taxon>Antribacter</taxon>
    </lineage>
</organism>
<dbReference type="EMBL" id="JAKGSG010000035">
    <property type="protein sequence ID" value="MCF4121835.1"/>
    <property type="molecule type" value="Genomic_DNA"/>
</dbReference>
<name>A0AA41QFG8_9MICO</name>
<feature type="region of interest" description="Disordered" evidence="8">
    <location>
        <begin position="1"/>
        <end position="52"/>
    </location>
</feature>
<protein>
    <recommendedName>
        <fullName evidence="7">Endolytic murein transglycosylase</fullName>
        <ecNumber evidence="7">4.2.2.29</ecNumber>
    </recommendedName>
    <alternativeName>
        <fullName evidence="7">Peptidoglycan lytic transglycosylase</fullName>
    </alternativeName>
    <alternativeName>
        <fullName evidence="7">Peptidoglycan polymerization terminase</fullName>
    </alternativeName>
</protein>
<dbReference type="AlphaFoldDB" id="A0AA41QFG8"/>
<feature type="transmembrane region" description="Helical" evidence="7">
    <location>
        <begin position="60"/>
        <end position="78"/>
    </location>
</feature>
<dbReference type="NCBIfam" id="TIGR00247">
    <property type="entry name" value="endolytic transglycosylase MltG"/>
    <property type="match status" value="1"/>
</dbReference>
<dbReference type="HAMAP" id="MF_02065">
    <property type="entry name" value="MltG"/>
    <property type="match status" value="1"/>
</dbReference>
<evidence type="ECO:0000256" key="7">
    <source>
        <dbReference type="HAMAP-Rule" id="MF_02065"/>
    </source>
</evidence>
<evidence type="ECO:0000256" key="2">
    <source>
        <dbReference type="ARBA" id="ARBA00022692"/>
    </source>
</evidence>
<keyword evidence="4 7" id="KW-0472">Membrane</keyword>
<comment type="similarity">
    <text evidence="7">Belongs to the transglycosylase MltG family.</text>
</comment>
<dbReference type="Gene3D" id="3.30.1490.480">
    <property type="entry name" value="Endolytic murein transglycosylase"/>
    <property type="match status" value="1"/>
</dbReference>
<feature type="compositionally biased region" description="Polar residues" evidence="8">
    <location>
        <begin position="32"/>
        <end position="41"/>
    </location>
</feature>
<evidence type="ECO:0000256" key="8">
    <source>
        <dbReference type="SAM" id="MobiDB-lite"/>
    </source>
</evidence>
<dbReference type="PANTHER" id="PTHR30518">
    <property type="entry name" value="ENDOLYTIC MUREIN TRANSGLYCOSYLASE"/>
    <property type="match status" value="1"/>
</dbReference>
<dbReference type="GO" id="GO:0005886">
    <property type="term" value="C:plasma membrane"/>
    <property type="evidence" value="ECO:0007669"/>
    <property type="project" value="UniProtKB-SubCell"/>
</dbReference>
<feature type="compositionally biased region" description="Acidic residues" evidence="8">
    <location>
        <begin position="1"/>
        <end position="10"/>
    </location>
</feature>
<reference evidence="9" key="1">
    <citation type="submission" date="2022-01" db="EMBL/GenBank/DDBJ databases">
        <title>Antribacter sp. nov., isolated from Guizhou of China.</title>
        <authorList>
            <person name="Chengliang C."/>
            <person name="Ya Z."/>
        </authorList>
    </citation>
    <scope>NUCLEOTIDE SEQUENCE</scope>
    <source>
        <strain evidence="9">KLBMP 9083</strain>
    </source>
</reference>
<evidence type="ECO:0000313" key="10">
    <source>
        <dbReference type="Proteomes" id="UP001165405"/>
    </source>
</evidence>
<comment type="function">
    <text evidence="7">Functions as a peptidoglycan terminase that cleaves nascent peptidoglycan strands endolytically to terminate their elongation.</text>
</comment>
<comment type="subcellular location">
    <subcellularLocation>
        <location evidence="7">Cell membrane</location>
        <topology evidence="7">Single-pass membrane protein</topology>
    </subcellularLocation>
</comment>
<dbReference type="GO" id="GO:0009252">
    <property type="term" value="P:peptidoglycan biosynthetic process"/>
    <property type="evidence" value="ECO:0007669"/>
    <property type="project" value="UniProtKB-UniRule"/>
</dbReference>
<evidence type="ECO:0000256" key="5">
    <source>
        <dbReference type="ARBA" id="ARBA00023239"/>
    </source>
</evidence>
<dbReference type="GO" id="GO:0008932">
    <property type="term" value="F:lytic endotransglycosylase activity"/>
    <property type="evidence" value="ECO:0007669"/>
    <property type="project" value="UniProtKB-UniRule"/>
</dbReference>
<evidence type="ECO:0000256" key="3">
    <source>
        <dbReference type="ARBA" id="ARBA00022989"/>
    </source>
</evidence>
<comment type="caution">
    <text evidence="9">The sequence shown here is derived from an EMBL/GenBank/DDBJ whole genome shotgun (WGS) entry which is preliminary data.</text>
</comment>
<keyword evidence="6 7" id="KW-0961">Cell wall biogenesis/degradation</keyword>
<dbReference type="Proteomes" id="UP001165405">
    <property type="component" value="Unassembled WGS sequence"/>
</dbReference>